<organism evidence="3 4">
    <name type="scientific">Flavobacterium bizetiae</name>
    <dbReference type="NCBI Taxonomy" id="2704140"/>
    <lineage>
        <taxon>Bacteria</taxon>
        <taxon>Pseudomonadati</taxon>
        <taxon>Bacteroidota</taxon>
        <taxon>Flavobacteriia</taxon>
        <taxon>Flavobacteriales</taxon>
        <taxon>Flavobacteriaceae</taxon>
        <taxon>Flavobacterium</taxon>
    </lineage>
</organism>
<sequence>MFEDLKEIWKNIEQKEKGYLKTGLYIILIIGFISVIFLPWLLTRESISFVDYNKKRAIGDTINGIAGPFIALAGAILTFLAFYIQYKANLEQRNQFTKTLKNQEKETKEQLIQYNSNLERQIEEKKEQEKIWRTERFENQFYEMIRLHKENVN</sequence>
<protein>
    <submittedName>
        <fullName evidence="3">Uncharacterized protein</fullName>
    </submittedName>
</protein>
<accession>A0A6J4G6U1</accession>
<evidence type="ECO:0000313" key="3">
    <source>
        <dbReference type="EMBL" id="CAA9194671.1"/>
    </source>
</evidence>
<evidence type="ECO:0000256" key="2">
    <source>
        <dbReference type="SAM" id="Phobius"/>
    </source>
</evidence>
<feature type="transmembrane region" description="Helical" evidence="2">
    <location>
        <begin position="23"/>
        <end position="42"/>
    </location>
</feature>
<dbReference type="EMBL" id="CADCSU010000025">
    <property type="protein sequence ID" value="CAA9194671.1"/>
    <property type="molecule type" value="Genomic_DNA"/>
</dbReference>
<dbReference type="RefSeq" id="WP_173969033.1">
    <property type="nucleotide sequence ID" value="NZ_CADCSU010000025.1"/>
</dbReference>
<dbReference type="AlphaFoldDB" id="A0A6J4G6U1"/>
<keyword evidence="1" id="KW-0175">Coiled coil</keyword>
<keyword evidence="4" id="KW-1185">Reference proteome</keyword>
<evidence type="ECO:0000313" key="4">
    <source>
        <dbReference type="Proteomes" id="UP000479938"/>
    </source>
</evidence>
<gene>
    <name evidence="3" type="ORF">FLA105534_00261</name>
</gene>
<feature type="coiled-coil region" evidence="1">
    <location>
        <begin position="101"/>
        <end position="135"/>
    </location>
</feature>
<keyword evidence="2" id="KW-1133">Transmembrane helix</keyword>
<keyword evidence="2" id="KW-0472">Membrane</keyword>
<dbReference type="Proteomes" id="UP000479938">
    <property type="component" value="Unassembled WGS sequence"/>
</dbReference>
<keyword evidence="2" id="KW-0812">Transmembrane</keyword>
<proteinExistence type="predicted"/>
<name>A0A6J4G6U1_9FLAO</name>
<reference evidence="3 4" key="1">
    <citation type="submission" date="2020-02" db="EMBL/GenBank/DDBJ databases">
        <authorList>
            <person name="Criscuolo A."/>
        </authorList>
    </citation>
    <scope>NUCLEOTIDE SEQUENCE [LARGE SCALE GENOMIC DNA]</scope>
    <source>
        <strain evidence="3">CIP105534</strain>
    </source>
</reference>
<evidence type="ECO:0000256" key="1">
    <source>
        <dbReference type="SAM" id="Coils"/>
    </source>
</evidence>
<feature type="transmembrane region" description="Helical" evidence="2">
    <location>
        <begin position="62"/>
        <end position="84"/>
    </location>
</feature>